<evidence type="ECO:0000313" key="1">
    <source>
        <dbReference type="EMBL" id="MCQ6960875.1"/>
    </source>
</evidence>
<name>A0ABT1T905_9SPHI</name>
<keyword evidence="2" id="KW-1185">Reference proteome</keyword>
<dbReference type="RefSeq" id="WP_256541046.1">
    <property type="nucleotide sequence ID" value="NZ_JANHOH010000010.1"/>
</dbReference>
<accession>A0ABT1T905</accession>
<evidence type="ECO:0000313" key="2">
    <source>
        <dbReference type="Proteomes" id="UP001204376"/>
    </source>
</evidence>
<protein>
    <submittedName>
        <fullName evidence="1">Uncharacterized protein</fullName>
    </submittedName>
</protein>
<sequence length="108" mass="12354">MRFIWLKRLLVFICIFSILESTGVSITSLLIKTNTCQSDCHVVNDDDDAAERNESKESSLKEFWAIHHDLAFPQPHIYCKAVIYPDEKSSHHLAWVSPVPTPPPNYTV</sequence>
<dbReference type="EMBL" id="JANHOH010000010">
    <property type="protein sequence ID" value="MCQ6960875.1"/>
    <property type="molecule type" value="Genomic_DNA"/>
</dbReference>
<organism evidence="1 2">
    <name type="scientific">Mucilaginibacter aquariorum</name>
    <dbReference type="NCBI Taxonomy" id="2967225"/>
    <lineage>
        <taxon>Bacteria</taxon>
        <taxon>Pseudomonadati</taxon>
        <taxon>Bacteroidota</taxon>
        <taxon>Sphingobacteriia</taxon>
        <taxon>Sphingobacteriales</taxon>
        <taxon>Sphingobacteriaceae</taxon>
        <taxon>Mucilaginibacter</taxon>
    </lineage>
</organism>
<proteinExistence type="predicted"/>
<dbReference type="Proteomes" id="UP001204376">
    <property type="component" value="Unassembled WGS sequence"/>
</dbReference>
<reference evidence="1 2" key="1">
    <citation type="submission" date="2022-07" db="EMBL/GenBank/DDBJ databases">
        <title>Mucilaginibacter sp. JC4.</title>
        <authorList>
            <person name="Le V."/>
            <person name="Ko S.-R."/>
            <person name="Ahn C.-Y."/>
            <person name="Oh H.-M."/>
        </authorList>
    </citation>
    <scope>NUCLEOTIDE SEQUENCE [LARGE SCALE GENOMIC DNA]</scope>
    <source>
        <strain evidence="1 2">JC4</strain>
    </source>
</reference>
<comment type="caution">
    <text evidence="1">The sequence shown here is derived from an EMBL/GenBank/DDBJ whole genome shotgun (WGS) entry which is preliminary data.</text>
</comment>
<gene>
    <name evidence="1" type="ORF">NPE20_23040</name>
</gene>